<dbReference type="InterPro" id="IPR000195">
    <property type="entry name" value="Rab-GAP-TBC_dom"/>
</dbReference>
<accession>A0AAD3TZ83</accession>
<dbReference type="Proteomes" id="UP001222932">
    <property type="component" value="Unassembled WGS sequence"/>
</dbReference>
<gene>
    <name evidence="8" type="primary">cdc16</name>
    <name evidence="8" type="ORF">CspeluHIS016_0802120</name>
</gene>
<dbReference type="GO" id="GO:0005096">
    <property type="term" value="F:GTPase activator activity"/>
    <property type="evidence" value="ECO:0007669"/>
    <property type="project" value="TreeGrafter"/>
</dbReference>
<evidence type="ECO:0000256" key="2">
    <source>
        <dbReference type="ARBA" id="ARBA00022490"/>
    </source>
</evidence>
<keyword evidence="6" id="KW-0472">Membrane</keyword>
<dbReference type="SMART" id="SM00164">
    <property type="entry name" value="TBC"/>
    <property type="match status" value="1"/>
</dbReference>
<dbReference type="PANTHER" id="PTHR22957">
    <property type="entry name" value="TBC1 DOMAIN FAMILY MEMBER GTPASE-ACTIVATING PROTEIN"/>
    <property type="match status" value="1"/>
</dbReference>
<dbReference type="FunFam" id="1.10.472.80:FF:000026">
    <property type="entry name" value="Mitotic check point protein (Bub2)"/>
    <property type="match status" value="1"/>
</dbReference>
<dbReference type="GO" id="GO:1990334">
    <property type="term" value="C:Bfa1-Bub2 complex"/>
    <property type="evidence" value="ECO:0007669"/>
    <property type="project" value="UniProtKB-ARBA"/>
</dbReference>
<sequence>MTSSSHSSDVYDQLAALLSPPGAYPAARYRSSSEIADGLKRIRRIILTEGIPEPQDGQPSLRPRIWKLMLKVDHLGAEDYLRYVRLGPSAVSLKIKEDTNRTFRTDSQFQGRVQEEMLIRLLEAFAWKSQCTTGESSFTYVQGMNALAAPFLYVMPSQLEAFACFAALVERGIPQFVLGTNTEGAVRGAEILDKCLRIVDPELYDHLRHCLLTGQIYAFPSVLTMCACTPPLDEVIRLWDFLLAFGVHLNILCIIAQLLLIREDLMATKSPMKLLRTFPPLKARAVIGITLALVKDIPEDVYKELVAHPVHPVHIAPLPPGM</sequence>
<keyword evidence="6" id="KW-0812">Transmembrane</keyword>
<evidence type="ECO:0000256" key="3">
    <source>
        <dbReference type="ARBA" id="ARBA00023212"/>
    </source>
</evidence>
<evidence type="ECO:0000256" key="1">
    <source>
        <dbReference type="ARBA" id="ARBA00004245"/>
    </source>
</evidence>
<reference evidence="8" key="2">
    <citation type="submission" date="2023-06" db="EMBL/GenBank/DDBJ databases">
        <authorList>
            <person name="Kobayashi Y."/>
            <person name="Kayamori A."/>
            <person name="Aoki K."/>
            <person name="Shiwa Y."/>
            <person name="Fujita N."/>
            <person name="Sugita T."/>
            <person name="Iwasaki W."/>
            <person name="Tanaka N."/>
            <person name="Takashima M."/>
        </authorList>
    </citation>
    <scope>NUCLEOTIDE SEQUENCE</scope>
    <source>
        <strain evidence="8">HIS016</strain>
    </source>
</reference>
<dbReference type="EMBL" id="BTCM01000008">
    <property type="protein sequence ID" value="GMK59606.1"/>
    <property type="molecule type" value="Genomic_DNA"/>
</dbReference>
<proteinExistence type="inferred from homology"/>
<evidence type="ECO:0000259" key="7">
    <source>
        <dbReference type="PROSITE" id="PS50086"/>
    </source>
</evidence>
<dbReference type="SUPFAM" id="SSF47923">
    <property type="entry name" value="Ypt/Rab-GAP domain of gyp1p"/>
    <property type="match status" value="2"/>
</dbReference>
<feature type="transmembrane region" description="Helical" evidence="6">
    <location>
        <begin position="238"/>
        <end position="261"/>
    </location>
</feature>
<dbReference type="AlphaFoldDB" id="A0AAD3TZ83"/>
<protein>
    <recommendedName>
        <fullName evidence="7">Rab-GAP TBC domain-containing protein</fullName>
    </recommendedName>
</protein>
<evidence type="ECO:0000313" key="8">
    <source>
        <dbReference type="EMBL" id="GMK59606.1"/>
    </source>
</evidence>
<name>A0AAD3TZ83_9TREE</name>
<evidence type="ECO:0000256" key="6">
    <source>
        <dbReference type="SAM" id="Phobius"/>
    </source>
</evidence>
<dbReference type="Gene3D" id="1.10.472.80">
    <property type="entry name" value="Ypt/Rab-GAP domain of gyp1p, domain 3"/>
    <property type="match status" value="1"/>
</dbReference>
<keyword evidence="4" id="KW-0131">Cell cycle</keyword>
<organism evidence="8 9">
    <name type="scientific">Cutaneotrichosporon spelunceum</name>
    <dbReference type="NCBI Taxonomy" id="1672016"/>
    <lineage>
        <taxon>Eukaryota</taxon>
        <taxon>Fungi</taxon>
        <taxon>Dikarya</taxon>
        <taxon>Basidiomycota</taxon>
        <taxon>Agaricomycotina</taxon>
        <taxon>Tremellomycetes</taxon>
        <taxon>Trichosporonales</taxon>
        <taxon>Trichosporonaceae</taxon>
        <taxon>Cutaneotrichosporon</taxon>
    </lineage>
</organism>
<dbReference type="Pfam" id="PF00566">
    <property type="entry name" value="RabGAP-TBC"/>
    <property type="match status" value="1"/>
</dbReference>
<dbReference type="InterPro" id="IPR035969">
    <property type="entry name" value="Rab-GAP_TBC_sf"/>
</dbReference>
<dbReference type="PROSITE" id="PS50086">
    <property type="entry name" value="TBC_RABGAP"/>
    <property type="match status" value="1"/>
</dbReference>
<reference evidence="8" key="1">
    <citation type="journal article" date="2023" name="BMC Genomics">
        <title>Chromosome-level genome assemblies of Cutaneotrichosporon spp. (Trichosporonales, Basidiomycota) reveal imbalanced evolution between nucleotide sequences and chromosome synteny.</title>
        <authorList>
            <person name="Kobayashi Y."/>
            <person name="Kayamori A."/>
            <person name="Aoki K."/>
            <person name="Shiwa Y."/>
            <person name="Matsutani M."/>
            <person name="Fujita N."/>
            <person name="Sugita T."/>
            <person name="Iwasaki W."/>
            <person name="Tanaka N."/>
            <person name="Takashima M."/>
        </authorList>
    </citation>
    <scope>NUCLEOTIDE SEQUENCE</scope>
    <source>
        <strain evidence="8">HIS016</strain>
    </source>
</reference>
<keyword evidence="2" id="KW-0963">Cytoplasm</keyword>
<dbReference type="FunFam" id="1.10.8.270:FF:000035">
    <property type="entry name" value="Cell cycle arrest protein BUB2"/>
    <property type="match status" value="1"/>
</dbReference>
<dbReference type="PANTHER" id="PTHR22957:SF263">
    <property type="entry name" value="MITOTIC CHECK POINT PROTEIN BUB2"/>
    <property type="match status" value="1"/>
</dbReference>
<evidence type="ECO:0000256" key="4">
    <source>
        <dbReference type="ARBA" id="ARBA00023306"/>
    </source>
</evidence>
<keyword evidence="3" id="KW-0206">Cytoskeleton</keyword>
<comment type="caution">
    <text evidence="8">The sequence shown here is derived from an EMBL/GenBank/DDBJ whole genome shotgun (WGS) entry which is preliminary data.</text>
</comment>
<comment type="subcellular location">
    <subcellularLocation>
        <location evidence="1">Cytoplasm</location>
        <location evidence="1">Cytoskeleton</location>
    </subcellularLocation>
</comment>
<evidence type="ECO:0000313" key="9">
    <source>
        <dbReference type="Proteomes" id="UP001222932"/>
    </source>
</evidence>
<keyword evidence="6" id="KW-1133">Transmembrane helix</keyword>
<dbReference type="GO" id="GO:0010948">
    <property type="term" value="P:negative regulation of cell cycle process"/>
    <property type="evidence" value="ECO:0007669"/>
    <property type="project" value="UniProtKB-ARBA"/>
</dbReference>
<comment type="similarity">
    <text evidence="5">Belongs to the BUB2 family.</text>
</comment>
<feature type="domain" description="Rab-GAP TBC" evidence="7">
    <location>
        <begin position="56"/>
        <end position="246"/>
    </location>
</feature>
<dbReference type="Gene3D" id="1.10.8.270">
    <property type="entry name" value="putative rabgap domain of human tbc1 domain family member 14 like domains"/>
    <property type="match status" value="1"/>
</dbReference>
<keyword evidence="9" id="KW-1185">Reference proteome</keyword>
<evidence type="ECO:0000256" key="5">
    <source>
        <dbReference type="ARBA" id="ARBA00061049"/>
    </source>
</evidence>